<proteinExistence type="predicted"/>
<dbReference type="OrthoDB" id="10018456at2759"/>
<feature type="region of interest" description="Disordered" evidence="2">
    <location>
        <begin position="3036"/>
        <end position="3194"/>
    </location>
</feature>
<reference evidence="3" key="1">
    <citation type="submission" date="2021-02" db="EMBL/GenBank/DDBJ databases">
        <authorList>
            <person name="Nowell W R."/>
        </authorList>
    </citation>
    <scope>NUCLEOTIDE SEQUENCE</scope>
</reference>
<evidence type="ECO:0000256" key="1">
    <source>
        <dbReference type="SAM" id="Coils"/>
    </source>
</evidence>
<dbReference type="PANTHER" id="PTHR32387">
    <property type="entry name" value="WU:FJ29H11"/>
    <property type="match status" value="1"/>
</dbReference>
<evidence type="ECO:0000256" key="2">
    <source>
        <dbReference type="SAM" id="MobiDB-lite"/>
    </source>
</evidence>
<feature type="coiled-coil region" evidence="1">
    <location>
        <begin position="691"/>
        <end position="746"/>
    </location>
</feature>
<feature type="region of interest" description="Disordered" evidence="2">
    <location>
        <begin position="757"/>
        <end position="789"/>
    </location>
</feature>
<dbReference type="PANTHER" id="PTHR32387:SF0">
    <property type="entry name" value="PROTEIN NO VEIN"/>
    <property type="match status" value="1"/>
</dbReference>
<evidence type="ECO:0000313" key="3">
    <source>
        <dbReference type="EMBL" id="CAF1256471.1"/>
    </source>
</evidence>
<comment type="caution">
    <text evidence="3">The sequence shown here is derived from an EMBL/GenBank/DDBJ whole genome shotgun (WGS) entry which is preliminary data.</text>
</comment>
<accession>A0A815AGE9</accession>
<dbReference type="InterPro" id="IPR036890">
    <property type="entry name" value="HATPase_C_sf"/>
</dbReference>
<dbReference type="Gene3D" id="3.30.565.10">
    <property type="entry name" value="Histidine kinase-like ATPase, C-terminal domain"/>
    <property type="match status" value="1"/>
</dbReference>
<organism evidence="3 4">
    <name type="scientific">Adineta ricciae</name>
    <name type="common">Rotifer</name>
    <dbReference type="NCBI Taxonomy" id="249248"/>
    <lineage>
        <taxon>Eukaryota</taxon>
        <taxon>Metazoa</taxon>
        <taxon>Spiralia</taxon>
        <taxon>Gnathifera</taxon>
        <taxon>Rotifera</taxon>
        <taxon>Eurotatoria</taxon>
        <taxon>Bdelloidea</taxon>
        <taxon>Adinetida</taxon>
        <taxon>Adinetidae</taxon>
        <taxon>Adineta</taxon>
    </lineage>
</organism>
<sequence>MVDSLCSYCQIFGKPSTQINFIILAGGPDTTAYERIKYFIQNYSQTSTSFEVNNLTNYDALMTIQNRIFDHKSQPSSTNSVTTNPIHTCCRGHTTLHAKEYETLRKEVDDLLNKNALTWILVYGSVLLDPDFLKIVIDSNNQKQPPVTTTFAVLGLLVNEEKLFMDWICQSAPYEEYINQTYPNYRDRTRRFFSLLNSSLSLREHTLLVQDNGDFASAQLQEILKDLFDQKLLKYSSNNDNVRSSMEKLLGPHNRTVQHVRYTTSHLKSYYAQILKRPLETLCSRLKNTDEATEAVREVVYLVLRDMTYADREKRKAYKRHFLCGFKDSDVENSDTIAAQLILYAQRLLASNDESTFSLLYAILWCVCQVSKHFFFRHKLFSNTRETFELSLSLVCHQNYALILAGLDLCEKILSADLNEHRYAHVYLSVDPSTARKILNAIMQLLLPYRRLKEMYRDEALSFDSESDDRKSRMSSEMDYCFQHTEILANWVNFEVLSSLFYASFDHSSQVTADDVHTIVDAIEILTDPKFAVSSQIADRSNKKLLLIINLYALLTSFLINGSISISTTVKRQVHLLTIIPSTIGVLFRSSSSHMNKVDIPLRLYSLLVQSKTEHIDEDEDEKEYIETPNVITTVEPANQPKKPSTSTKDLLSAYHSLHEQLQILGQCDETGKQLKDFQKLYDSEWEKINILQLKCDYEHLKQEKQSLNERFQHLEEELQRTKADRDEYQKENIRMAKEIDRLIKLGTSANVVIQSGEISTSTSSEKDNTVSETDDTDQLPDVSPDQITSEQAEQFIRKICHRRETFKDKDMRESICGSLRHLGSDLYSSSVHFLDELIQNAEDNIYNEHSPSLRIELNHDYILFSNNERGLRYCDVSAICSLAVTTKTGERKHIGEKGVGFKSVFAASNQPALFSHAWRFRFEVPGRDEMSYITPKWIAEKDTPSWIAEQIATRPQHTHLYLPLKLPAGKSSAEQFLNDVWDAVDSCILLNMSRLEHLEVVDRRKNTSVVIKTQQIGLTQLKTQPIVPFEDLTFLDLKGSMVRLCTLEGDETFRVYSCQIDVPSSIEQRENSTTTLTIAFPCNPEYTLKANVYTGLPVCDLGFNFIFNAEFHLVTNRENVLENAKLNIYLRDHLAVLFVYLLSNDIDLKRDISRFCPLGNTHHGKRSSWWLSMVDRIRNLLKKHLSDILGIRAGKTIRYWNPTLAPLISAKQLETYANIRVIDVTDKLYNVDLLESIQVEKVSITDVLTCFPNRDDESNEFQQWALKQDESWWSQLFHCLLEALTPDISQLMFKKPIFLLQDSRERQYLPTPNENCPMLYINDDSSVRIWKPRLTILQYASLDEKAALLRFHKVQTLTEQKLIEIIQCQHLDLCVKSVMILVDENLLEEIWNDLSYLQSRVEKLDASKPFLVPIQASDPCLTFIRNATLPTVLGLDITPYVSATPVTFVRFPYFTVDSNHLINHLQWEDFLLKMGCTCPSINLPDTYTIDQLPTLPLFTMFTNEKYARLGEFILSAHPEDTQQVLRQFPIVSMINSEQRIQPVSMAFNQFITADFVKLPRVDVPPYCCTLAIKLGVRADYDLITCMNILRYLSSEKIANVDLYLHWLTRLQLDIKEKIETVDKESFLSDCQLYLPDQEKFCLLKDLLIVAEIDNKHRCDVSAICSLAVTTKTGERKHIGEKGVGFKSVFAASNQPALFSHAWRFRFEVPGRDEMSYITPKWIAEKDIPSWIAEQISTRPQHTHLYLPLKLPAGDSSAEQFLNDVWDAVDSCILLNMSHLENLEVVDRRKNASIVITKQKIGLTKLETQPIVPFEDLTFLDLKGSMVRLRTPEGDETFRVYSCQIEVPSSIEQRKDPTTTLTIAFPCNPEYTLKANVYTGLPVCDLGFNFIFNAEFHLVTNRENVLENAKLNIYLRDHLAVLFIYLLSNDIDLKRDIGRFCPLGNTHHGKRSSWWLSMVDRIRNLFKKHLSDILGIRAGKIIRYWNPNLAPLISAKQLENYANIRVIDATDKFYNVDLLESIEVKKVSIADVLTCFPNRDEESNEFQQWALKQDESWWSQLFHCLLEGLTPDISQLMFKKPIFLLQDSRERQYLPTPNGNCPKLYINDDSSIRIWKPRLTVLQYASLDEKAALLRFHKVQILTEQKLIEIIQCQHLDLCVTSIMILVDESLLEEIWKDLSYLQSRVEKLDASNPLLVPIQGSDPCLTSIQNATLPTILSLDIRRYVSATPVTFVRFPYFTVDSNHLINHLQWEDFLLKMGCKHPSINLPDTYTLDQLPTLPLFTMFTNEKYARLGEFILSAQPEDTQQALRQFPIVSMINSEQRIQPVSMTFNQFITADFVKLPRVDVPPYCCTLAMKLGVRAEYDLITCMNILRHLSSEKIDNVDLYLHWLTRLQLDIKEKIETVDKESFLSDCQLYLPDQEKFCLLKDLLIVAEIDNKHRTGISLVCKYRQLQLISPTVNPVYWPFKGLFRMLDCQCQVTIKDIYQTIRLVKNDTQNFHPIGNGLTRLNETGMETMITLLQYFEDLLLKCIESSEADSNLYRTVIKLKNQDAPPGSPEDLKWRFALTSKEISSGMKTLLRNSIRNVSLPLVTNGHRLITKRSTNIVYACFEIKIINNLSRKFEKRHFISPVITRTCPLTLALSHIDYVEQHGKIRWDHPNNTMENNLTKLTEIFREVIEDSQLNVISTRFTKISLLLSNGTVEETSNSSDEDDCRMESNYAFWIFDKTVLICTDYFKDNSAKAIVAISALATLLHKCRYKSFDEAKMIAQQKISNCDAFASTHLSSFSSTAPSIYALLAVIFPVDHESVESIVFSIGDNCITEEDPQEIHIAPERSLEDEIYQERVKQQDHRNLDRKIPKDWTDPSIVDGEQHIRIGQKAEHFFFDYLQKEYGKKDVTPVRNWRSSARAKVYSGCTRNINDSAGYDLELYDTKQVFVKGYESRAKMCYFEVKGTNGAFHEDKTRFHISQNELDKCKSIAVEREAYFLIIIEHCLNPAMIALAKVFNWSSNFDSVSLVNSSYKCRFITVSPSATNQNNIESNVDEDGGWETVRSRHRRDSRQSIDSNNDNFSQDRDNYDQGQRNFTNGRNNYRGTHETQQSGQSWRSTQQRQQGYTQNSQPRGRGRGSFDNTGRHDYRGQFNNQNQSNGAYRSQQNGQSSRPTQQGYTQNPQSRGRGRGRGDFNNAGRNYYPY</sequence>
<dbReference type="NCBIfam" id="NF047352">
    <property type="entry name" value="P_loop_sacsin"/>
    <property type="match status" value="1"/>
</dbReference>
<name>A0A815AGE9_ADIRI</name>
<keyword evidence="1" id="KW-0175">Coiled coil</keyword>
<dbReference type="SUPFAM" id="SSF55874">
    <property type="entry name" value="ATPase domain of HSP90 chaperone/DNA topoisomerase II/histidine kinase"/>
    <property type="match status" value="1"/>
</dbReference>
<evidence type="ECO:0008006" key="5">
    <source>
        <dbReference type="Google" id="ProtNLM"/>
    </source>
</evidence>
<dbReference type="EMBL" id="CAJNOJ010000183">
    <property type="protein sequence ID" value="CAF1256471.1"/>
    <property type="molecule type" value="Genomic_DNA"/>
</dbReference>
<gene>
    <name evidence="3" type="ORF">EDS130_LOCUS28273</name>
</gene>
<dbReference type="Proteomes" id="UP000663852">
    <property type="component" value="Unassembled WGS sequence"/>
</dbReference>
<dbReference type="InterPro" id="IPR052957">
    <property type="entry name" value="Auxin_embryo_med"/>
</dbReference>
<protein>
    <recommendedName>
        <fullName evidence="5">Protein NO VEIN C-terminal domain-containing protein</fullName>
    </recommendedName>
</protein>
<feature type="compositionally biased region" description="Polar residues" evidence="2">
    <location>
        <begin position="3080"/>
        <end position="3122"/>
    </location>
</feature>
<evidence type="ECO:0000313" key="4">
    <source>
        <dbReference type="Proteomes" id="UP000663852"/>
    </source>
</evidence>
<feature type="compositionally biased region" description="Polar residues" evidence="2">
    <location>
        <begin position="3141"/>
        <end position="3174"/>
    </location>
</feature>